<dbReference type="GO" id="GO:0016757">
    <property type="term" value="F:glycosyltransferase activity"/>
    <property type="evidence" value="ECO:0007669"/>
    <property type="project" value="UniProtKB-KW"/>
</dbReference>
<evidence type="ECO:0000259" key="3">
    <source>
        <dbReference type="Pfam" id="PF00534"/>
    </source>
</evidence>
<protein>
    <submittedName>
        <fullName evidence="5">Glycosyltransferase involved in cell wall bisynthesis</fullName>
    </submittedName>
</protein>
<feature type="domain" description="Glycosyltransferase subfamily 4-like N-terminal" evidence="4">
    <location>
        <begin position="50"/>
        <end position="157"/>
    </location>
</feature>
<dbReference type="PANTHER" id="PTHR46401:SF2">
    <property type="entry name" value="GLYCOSYLTRANSFERASE WBBK-RELATED"/>
    <property type="match status" value="1"/>
</dbReference>
<evidence type="ECO:0000313" key="6">
    <source>
        <dbReference type="Proteomes" id="UP000199111"/>
    </source>
</evidence>
<sequence>MRVGVSGKVLRRNVGGNTSYTQTLYTSLAPLGIEYEALVPPGDGLGGAARQLAYAVADGLVWPARPGRADLLHFPADTGALIGSRAPIAATVHGVEDAPVPGVARALWKHTWMARVGRLTRVADAVITVSHHSAGEISRVFDVPAARLHVIPHGLDAGRFHPQDDGDGALLGPLALPDRFVLYLGNLDPRKNVTALAEATGLLGVPLVVAGGGFLGSGPVERVLAEAPHARYLGQVPRELVAPLMRAATVFAFPSGHEGFGMPVLEAMACGTPVVTSDRAALPEVAGDAAVLVSDLDARGLAAPLESILSDDRAAAELRARGVARAALFSWEESARRHAEVFTSLVEGGGAGV</sequence>
<organism evidence="5 6">
    <name type="scientific">Streptosporangium canum</name>
    <dbReference type="NCBI Taxonomy" id="324952"/>
    <lineage>
        <taxon>Bacteria</taxon>
        <taxon>Bacillati</taxon>
        <taxon>Actinomycetota</taxon>
        <taxon>Actinomycetes</taxon>
        <taxon>Streptosporangiales</taxon>
        <taxon>Streptosporangiaceae</taxon>
        <taxon>Streptosporangium</taxon>
    </lineage>
</organism>
<dbReference type="SUPFAM" id="SSF53756">
    <property type="entry name" value="UDP-Glycosyltransferase/glycogen phosphorylase"/>
    <property type="match status" value="1"/>
</dbReference>
<dbReference type="InterPro" id="IPR028098">
    <property type="entry name" value="Glyco_trans_4-like_N"/>
</dbReference>
<dbReference type="GeneID" id="96297027"/>
<dbReference type="AlphaFoldDB" id="A0A1I3IFU7"/>
<name>A0A1I3IFU7_9ACTN</name>
<keyword evidence="1" id="KW-0328">Glycosyltransferase</keyword>
<evidence type="ECO:0000313" key="5">
    <source>
        <dbReference type="EMBL" id="SFI46673.1"/>
    </source>
</evidence>
<keyword evidence="6" id="KW-1185">Reference proteome</keyword>
<dbReference type="Pfam" id="PF13439">
    <property type="entry name" value="Glyco_transf_4"/>
    <property type="match status" value="1"/>
</dbReference>
<accession>A0A1I3IFU7</accession>
<evidence type="ECO:0000259" key="4">
    <source>
        <dbReference type="Pfam" id="PF13439"/>
    </source>
</evidence>
<evidence type="ECO:0000256" key="2">
    <source>
        <dbReference type="ARBA" id="ARBA00022679"/>
    </source>
</evidence>
<dbReference type="RefSeq" id="WP_093885991.1">
    <property type="nucleotide sequence ID" value="NZ_FOQY01000003.1"/>
</dbReference>
<proteinExistence type="predicted"/>
<gene>
    <name evidence="5" type="ORF">SAMN05216275_103267</name>
</gene>
<dbReference type="GO" id="GO:0009103">
    <property type="term" value="P:lipopolysaccharide biosynthetic process"/>
    <property type="evidence" value="ECO:0007669"/>
    <property type="project" value="TreeGrafter"/>
</dbReference>
<dbReference type="CDD" id="cd03809">
    <property type="entry name" value="GT4_MtfB-like"/>
    <property type="match status" value="1"/>
</dbReference>
<reference evidence="6" key="1">
    <citation type="submission" date="2016-10" db="EMBL/GenBank/DDBJ databases">
        <authorList>
            <person name="Varghese N."/>
            <person name="Submissions S."/>
        </authorList>
    </citation>
    <scope>NUCLEOTIDE SEQUENCE [LARGE SCALE GENOMIC DNA]</scope>
    <source>
        <strain evidence="6">CGMCC 4.2126</strain>
    </source>
</reference>
<dbReference type="EMBL" id="FOQY01000003">
    <property type="protein sequence ID" value="SFI46673.1"/>
    <property type="molecule type" value="Genomic_DNA"/>
</dbReference>
<feature type="domain" description="Glycosyl transferase family 1" evidence="3">
    <location>
        <begin position="178"/>
        <end position="321"/>
    </location>
</feature>
<dbReference type="Gene3D" id="3.40.50.2000">
    <property type="entry name" value="Glycogen Phosphorylase B"/>
    <property type="match status" value="2"/>
</dbReference>
<dbReference type="Pfam" id="PF00534">
    <property type="entry name" value="Glycos_transf_1"/>
    <property type="match status" value="1"/>
</dbReference>
<keyword evidence="2 5" id="KW-0808">Transferase</keyword>
<dbReference type="Proteomes" id="UP000199111">
    <property type="component" value="Unassembled WGS sequence"/>
</dbReference>
<dbReference type="InterPro" id="IPR001296">
    <property type="entry name" value="Glyco_trans_1"/>
</dbReference>
<dbReference type="PANTHER" id="PTHR46401">
    <property type="entry name" value="GLYCOSYLTRANSFERASE WBBK-RELATED"/>
    <property type="match status" value="1"/>
</dbReference>
<evidence type="ECO:0000256" key="1">
    <source>
        <dbReference type="ARBA" id="ARBA00022676"/>
    </source>
</evidence>